<evidence type="ECO:0000256" key="7">
    <source>
        <dbReference type="ARBA" id="ARBA00023136"/>
    </source>
</evidence>
<keyword evidence="6 8" id="KW-0811">Translocation</keyword>
<comment type="similarity">
    <text evidence="8">Belongs to the SecE/SEC61-gamma family.</text>
</comment>
<reference evidence="9 10" key="1">
    <citation type="submission" date="2019-10" db="EMBL/GenBank/DDBJ databases">
        <title>Draft Genome Sequence of Cytophagaceae sp. SJW1-29.</title>
        <authorList>
            <person name="Choi A."/>
        </authorList>
    </citation>
    <scope>NUCLEOTIDE SEQUENCE [LARGE SCALE GENOMIC DNA]</scope>
    <source>
        <strain evidence="9 10">SJW1-29</strain>
    </source>
</reference>
<keyword evidence="4 8" id="KW-0653">Protein transport</keyword>
<dbReference type="Proteomes" id="UP000479293">
    <property type="component" value="Unassembled WGS sequence"/>
</dbReference>
<keyword evidence="8" id="KW-1003">Cell membrane</keyword>
<evidence type="ECO:0000256" key="8">
    <source>
        <dbReference type="HAMAP-Rule" id="MF_00422"/>
    </source>
</evidence>
<dbReference type="RefSeq" id="WP_152759465.1">
    <property type="nucleotide sequence ID" value="NZ_WHLY01000002.1"/>
</dbReference>
<evidence type="ECO:0000256" key="3">
    <source>
        <dbReference type="ARBA" id="ARBA00022692"/>
    </source>
</evidence>
<evidence type="ECO:0000256" key="1">
    <source>
        <dbReference type="ARBA" id="ARBA00004370"/>
    </source>
</evidence>
<dbReference type="GO" id="GO:0009306">
    <property type="term" value="P:protein secretion"/>
    <property type="evidence" value="ECO:0007669"/>
    <property type="project" value="UniProtKB-UniRule"/>
</dbReference>
<keyword evidence="10" id="KW-1185">Reference proteome</keyword>
<dbReference type="Pfam" id="PF00584">
    <property type="entry name" value="SecE"/>
    <property type="match status" value="1"/>
</dbReference>
<dbReference type="GO" id="GO:0065002">
    <property type="term" value="P:intracellular protein transmembrane transport"/>
    <property type="evidence" value="ECO:0007669"/>
    <property type="project" value="UniProtKB-UniRule"/>
</dbReference>
<name>A0A7C9FCM7_9BACT</name>
<dbReference type="Gene3D" id="1.20.5.1030">
    <property type="entry name" value="Preprotein translocase secy subunit"/>
    <property type="match status" value="1"/>
</dbReference>
<comment type="function">
    <text evidence="8">Essential subunit of the Sec protein translocation channel SecYEG. Clamps together the 2 halves of SecY. May contact the channel plug during translocation.</text>
</comment>
<dbReference type="GO" id="GO:0005886">
    <property type="term" value="C:plasma membrane"/>
    <property type="evidence" value="ECO:0007669"/>
    <property type="project" value="UniProtKB-SubCell"/>
</dbReference>
<comment type="caution">
    <text evidence="9">The sequence shown here is derived from an EMBL/GenBank/DDBJ whole genome shotgun (WGS) entry which is preliminary data.</text>
</comment>
<comment type="subunit">
    <text evidence="8">Component of the Sec protein translocase complex. Heterotrimer consisting of SecY, SecE and SecG subunits. The heterotrimers can form oligomers, although 1 heterotrimer is thought to be able to translocate proteins. Interacts with the ribosome. Interacts with SecDF, and other proteins may be involved. Interacts with SecA.</text>
</comment>
<dbReference type="GO" id="GO:0008320">
    <property type="term" value="F:protein transmembrane transporter activity"/>
    <property type="evidence" value="ECO:0007669"/>
    <property type="project" value="UniProtKB-UniRule"/>
</dbReference>
<sequence length="63" mass="7345">MEKLTSFFKASWEEITQHVTWPPFSELQSNTTLVLVGSLIFAFVVGFMDFVFENALNLFYQTF</sequence>
<dbReference type="GO" id="GO:0006605">
    <property type="term" value="P:protein targeting"/>
    <property type="evidence" value="ECO:0007669"/>
    <property type="project" value="UniProtKB-UniRule"/>
</dbReference>
<dbReference type="EMBL" id="WHLY01000002">
    <property type="protein sequence ID" value="MPR33790.1"/>
    <property type="molecule type" value="Genomic_DNA"/>
</dbReference>
<protein>
    <recommendedName>
        <fullName evidence="8">Protein translocase subunit SecE</fullName>
    </recommendedName>
</protein>
<evidence type="ECO:0000256" key="6">
    <source>
        <dbReference type="ARBA" id="ARBA00023010"/>
    </source>
</evidence>
<dbReference type="NCBIfam" id="TIGR00964">
    <property type="entry name" value="secE_bact"/>
    <property type="match status" value="1"/>
</dbReference>
<dbReference type="InterPro" id="IPR001901">
    <property type="entry name" value="Translocase_SecE/Sec61-g"/>
</dbReference>
<dbReference type="HAMAP" id="MF_00422">
    <property type="entry name" value="SecE"/>
    <property type="match status" value="1"/>
</dbReference>
<organism evidence="9 10">
    <name type="scientific">Salmonirosea aquatica</name>
    <dbReference type="NCBI Taxonomy" id="2654236"/>
    <lineage>
        <taxon>Bacteria</taxon>
        <taxon>Pseudomonadati</taxon>
        <taxon>Bacteroidota</taxon>
        <taxon>Cytophagia</taxon>
        <taxon>Cytophagales</taxon>
        <taxon>Spirosomataceae</taxon>
        <taxon>Salmonirosea</taxon>
    </lineage>
</organism>
<keyword evidence="7 8" id="KW-0472">Membrane</keyword>
<gene>
    <name evidence="8 9" type="primary">secE</name>
    <name evidence="9" type="ORF">GBK04_10505</name>
</gene>
<evidence type="ECO:0000256" key="2">
    <source>
        <dbReference type="ARBA" id="ARBA00022448"/>
    </source>
</evidence>
<feature type="transmembrane region" description="Helical" evidence="8">
    <location>
        <begin position="32"/>
        <end position="52"/>
    </location>
</feature>
<keyword evidence="3 8" id="KW-0812">Transmembrane</keyword>
<dbReference type="GO" id="GO:0043952">
    <property type="term" value="P:protein transport by the Sec complex"/>
    <property type="evidence" value="ECO:0007669"/>
    <property type="project" value="UniProtKB-UniRule"/>
</dbReference>
<dbReference type="InterPro" id="IPR005807">
    <property type="entry name" value="SecE_bac"/>
</dbReference>
<accession>A0A7C9FCM7</accession>
<evidence type="ECO:0000256" key="4">
    <source>
        <dbReference type="ARBA" id="ARBA00022927"/>
    </source>
</evidence>
<proteinExistence type="inferred from homology"/>
<comment type="subcellular location">
    <subcellularLocation>
        <location evidence="8">Cell membrane</location>
        <topology evidence="8">Single-pass membrane protein</topology>
    </subcellularLocation>
    <subcellularLocation>
        <location evidence="1">Membrane</location>
    </subcellularLocation>
</comment>
<dbReference type="InterPro" id="IPR038379">
    <property type="entry name" value="SecE_sf"/>
</dbReference>
<keyword evidence="2 8" id="KW-0813">Transport</keyword>
<dbReference type="AlphaFoldDB" id="A0A7C9FCM7"/>
<evidence type="ECO:0000313" key="10">
    <source>
        <dbReference type="Proteomes" id="UP000479293"/>
    </source>
</evidence>
<evidence type="ECO:0000313" key="9">
    <source>
        <dbReference type="EMBL" id="MPR33790.1"/>
    </source>
</evidence>
<keyword evidence="5 8" id="KW-1133">Transmembrane helix</keyword>
<evidence type="ECO:0000256" key="5">
    <source>
        <dbReference type="ARBA" id="ARBA00022989"/>
    </source>
</evidence>